<feature type="transmembrane region" description="Helical" evidence="8">
    <location>
        <begin position="479"/>
        <end position="500"/>
    </location>
</feature>
<evidence type="ECO:0000256" key="8">
    <source>
        <dbReference type="RuleBase" id="RU363032"/>
    </source>
</evidence>
<feature type="transmembrane region" description="Helical" evidence="8">
    <location>
        <begin position="68"/>
        <end position="88"/>
    </location>
</feature>
<sequence>MKMSGKTKKNLLTGLALIPLLWILIGFILYPALNTLAISLFTEKGFVLDYYQQFFTYTKNMEAFGNTILIGFATVLICGVIGTALAFFTNAFEFPGKRLVNLMLLSPIMLPGVVTTLVFMQLYSESGLVTKTVQLLFSMNEPPFELKGFWGIMFIHAYTQYIFFYVNISAGLKRIDYSLIEAAKNMGASNWNVFRTVILPLMTPALVAASILTFMTAVGSFAAPALVGGSFRVMSVQILMSKVNNFIELAAVQGIMLSLISILFLLFMRWYESRKDYTISTKGRVVGTIKIEKAWMKWIFGILSGTVVLMIILPVFALILLSFVKQGTWIAEIYPTQFSLENYTAFFTEPRVMQPFINSFNMAVLSTALAVVVGSISSYIIIKTKLKVKWLIEVLVLLPWALPASTVAINMVIGFNVPTVFTFNQVLAGSYWILPLTYFVGMLTLIVRSTNASLLQLHSSIEEASRSLGASWFATFRKIVIPIAMPGIMAGALLGFVGALGDYTSSALMYTVHNVPISVEMISKMYNFNIGLSMTYGVIQVVITAAIILLSQKLGKIGDFKF</sequence>
<feature type="transmembrane region" description="Helical" evidence="8">
    <location>
        <begin position="360"/>
        <end position="382"/>
    </location>
</feature>
<feature type="transmembrane region" description="Helical" evidence="8">
    <location>
        <begin position="530"/>
        <end position="551"/>
    </location>
</feature>
<dbReference type="InterPro" id="IPR035906">
    <property type="entry name" value="MetI-like_sf"/>
</dbReference>
<keyword evidence="3" id="KW-1003">Cell membrane</keyword>
<comment type="caution">
    <text evidence="10">The sequence shown here is derived from an EMBL/GenBank/DDBJ whole genome shotgun (WGS) entry which is preliminary data.</text>
</comment>
<accession>A0A7X2S6N3</accession>
<evidence type="ECO:0000256" key="1">
    <source>
        <dbReference type="ARBA" id="ARBA00004429"/>
    </source>
</evidence>
<dbReference type="PANTHER" id="PTHR43357:SF4">
    <property type="entry name" value="INNER MEMBRANE ABC TRANSPORTER PERMEASE PROTEIN YDCV"/>
    <property type="match status" value="1"/>
</dbReference>
<dbReference type="GO" id="GO:0055085">
    <property type="term" value="P:transmembrane transport"/>
    <property type="evidence" value="ECO:0007669"/>
    <property type="project" value="InterPro"/>
</dbReference>
<keyword evidence="4" id="KW-0997">Cell inner membrane</keyword>
<evidence type="ECO:0000256" key="2">
    <source>
        <dbReference type="ARBA" id="ARBA00022448"/>
    </source>
</evidence>
<evidence type="ECO:0000313" key="10">
    <source>
        <dbReference type="EMBL" id="MTH54233.1"/>
    </source>
</evidence>
<keyword evidence="6 8" id="KW-1133">Transmembrane helix</keyword>
<feature type="transmembrane region" description="Helical" evidence="8">
    <location>
        <begin position="429"/>
        <end position="447"/>
    </location>
</feature>
<keyword evidence="2 8" id="KW-0813">Transport</keyword>
<dbReference type="PANTHER" id="PTHR43357">
    <property type="entry name" value="INNER MEMBRANE ABC TRANSPORTER PERMEASE PROTEIN YDCV"/>
    <property type="match status" value="1"/>
</dbReference>
<feature type="transmembrane region" description="Helical" evidence="8">
    <location>
        <begin position="394"/>
        <end position="417"/>
    </location>
</feature>
<feature type="domain" description="ABC transmembrane type-1" evidence="9">
    <location>
        <begin position="356"/>
        <end position="551"/>
    </location>
</feature>
<keyword evidence="5 8" id="KW-0812">Transmembrane</keyword>
<dbReference type="Proteomes" id="UP000434639">
    <property type="component" value="Unassembled WGS sequence"/>
</dbReference>
<comment type="subcellular location">
    <subcellularLocation>
        <location evidence="1">Cell inner membrane</location>
        <topology evidence="1">Multi-pass membrane protein</topology>
    </subcellularLocation>
    <subcellularLocation>
        <location evidence="8">Cell membrane</location>
        <topology evidence="8">Multi-pass membrane protein</topology>
    </subcellularLocation>
</comment>
<dbReference type="EMBL" id="WMIB01000012">
    <property type="protein sequence ID" value="MTH54233.1"/>
    <property type="molecule type" value="Genomic_DNA"/>
</dbReference>
<dbReference type="AlphaFoldDB" id="A0A7X2S6N3"/>
<evidence type="ECO:0000256" key="6">
    <source>
        <dbReference type="ARBA" id="ARBA00022989"/>
    </source>
</evidence>
<dbReference type="GO" id="GO:0005886">
    <property type="term" value="C:plasma membrane"/>
    <property type="evidence" value="ECO:0007669"/>
    <property type="project" value="UniProtKB-SubCell"/>
</dbReference>
<feature type="transmembrane region" description="Helical" evidence="8">
    <location>
        <begin position="100"/>
        <end position="123"/>
    </location>
</feature>
<feature type="transmembrane region" description="Helical" evidence="8">
    <location>
        <begin position="298"/>
        <end position="324"/>
    </location>
</feature>
<evidence type="ECO:0000313" key="11">
    <source>
        <dbReference type="Proteomes" id="UP000434639"/>
    </source>
</evidence>
<dbReference type="CDD" id="cd06261">
    <property type="entry name" value="TM_PBP2"/>
    <property type="match status" value="2"/>
</dbReference>
<feature type="transmembrane region" description="Helical" evidence="8">
    <location>
        <begin position="246"/>
        <end position="267"/>
    </location>
</feature>
<comment type="similarity">
    <text evidence="8">Belongs to the binding-protein-dependent transport system permease family.</text>
</comment>
<proteinExistence type="inferred from homology"/>
<reference evidence="10 11" key="1">
    <citation type="journal article" date="2017" name="Int. J. Syst. Evol. Microbiol.">
        <title>Bacillus mangrovi sp. nov., isolated from a sediment sample from a mangrove forest.</title>
        <authorList>
            <person name="Gupta V."/>
            <person name="Singh P.K."/>
            <person name="Korpole S."/>
            <person name="Tanuku N.R.S."/>
            <person name="Pinnaka A.K."/>
        </authorList>
    </citation>
    <scope>NUCLEOTIDE SEQUENCE [LARGE SCALE GENOMIC DNA]</scope>
    <source>
        <strain evidence="10 11">KCTC 33872</strain>
    </source>
</reference>
<dbReference type="PROSITE" id="PS50928">
    <property type="entry name" value="ABC_TM1"/>
    <property type="match status" value="2"/>
</dbReference>
<evidence type="ECO:0000259" key="9">
    <source>
        <dbReference type="PROSITE" id="PS50928"/>
    </source>
</evidence>
<protein>
    <submittedName>
        <fullName evidence="10">ABC transporter permease subunit</fullName>
    </submittedName>
</protein>
<feature type="domain" description="ABC transmembrane type-1" evidence="9">
    <location>
        <begin position="64"/>
        <end position="268"/>
    </location>
</feature>
<feature type="transmembrane region" description="Helical" evidence="8">
    <location>
        <begin position="12"/>
        <end position="33"/>
    </location>
</feature>
<feature type="transmembrane region" description="Helical" evidence="8">
    <location>
        <begin position="193"/>
        <end position="226"/>
    </location>
</feature>
<gene>
    <name evidence="10" type="ORF">GKZ89_12550</name>
</gene>
<evidence type="ECO:0000256" key="5">
    <source>
        <dbReference type="ARBA" id="ARBA00022692"/>
    </source>
</evidence>
<organism evidence="10 11">
    <name type="scientific">Metabacillus mangrovi</name>
    <dbReference type="NCBI Taxonomy" id="1491830"/>
    <lineage>
        <taxon>Bacteria</taxon>
        <taxon>Bacillati</taxon>
        <taxon>Bacillota</taxon>
        <taxon>Bacilli</taxon>
        <taxon>Bacillales</taxon>
        <taxon>Bacillaceae</taxon>
        <taxon>Metabacillus</taxon>
    </lineage>
</organism>
<dbReference type="SUPFAM" id="SSF161098">
    <property type="entry name" value="MetI-like"/>
    <property type="match status" value="2"/>
</dbReference>
<evidence type="ECO:0000256" key="4">
    <source>
        <dbReference type="ARBA" id="ARBA00022519"/>
    </source>
</evidence>
<keyword evidence="11" id="KW-1185">Reference proteome</keyword>
<dbReference type="InterPro" id="IPR000515">
    <property type="entry name" value="MetI-like"/>
</dbReference>
<dbReference type="Gene3D" id="1.10.3720.10">
    <property type="entry name" value="MetI-like"/>
    <property type="match status" value="2"/>
</dbReference>
<dbReference type="OrthoDB" id="9776648at2"/>
<evidence type="ECO:0000256" key="7">
    <source>
        <dbReference type="ARBA" id="ARBA00023136"/>
    </source>
</evidence>
<dbReference type="Pfam" id="PF00528">
    <property type="entry name" value="BPD_transp_1"/>
    <property type="match status" value="2"/>
</dbReference>
<keyword evidence="7 8" id="KW-0472">Membrane</keyword>
<name>A0A7X2S6N3_9BACI</name>
<feature type="transmembrane region" description="Helical" evidence="8">
    <location>
        <begin position="149"/>
        <end position="172"/>
    </location>
</feature>
<evidence type="ECO:0000256" key="3">
    <source>
        <dbReference type="ARBA" id="ARBA00022475"/>
    </source>
</evidence>